<keyword evidence="7" id="KW-0472">Membrane</keyword>
<evidence type="ECO:0000256" key="4">
    <source>
        <dbReference type="ARBA" id="ARBA00022741"/>
    </source>
</evidence>
<accession>K9ECD0</accession>
<keyword evidence="5" id="KW-0067">ATP-binding</keyword>
<keyword evidence="10" id="KW-1185">Reference proteome</keyword>
<evidence type="ECO:0000256" key="5">
    <source>
        <dbReference type="ARBA" id="ARBA00022840"/>
    </source>
</evidence>
<evidence type="ECO:0000259" key="8">
    <source>
        <dbReference type="Pfam" id="PF00005"/>
    </source>
</evidence>
<keyword evidence="3" id="KW-1003">Cell membrane</keyword>
<evidence type="ECO:0000313" key="10">
    <source>
        <dbReference type="Proteomes" id="UP000009875"/>
    </source>
</evidence>
<dbReference type="InterPro" id="IPR015856">
    <property type="entry name" value="ABC_transpr_CbiO/EcfA_su"/>
</dbReference>
<name>K9ECD0_9LACT</name>
<keyword evidence="6" id="KW-1278">Translocase</keyword>
<evidence type="ECO:0000256" key="6">
    <source>
        <dbReference type="ARBA" id="ARBA00022967"/>
    </source>
</evidence>
<dbReference type="AlphaFoldDB" id="K9ECD0"/>
<dbReference type="GO" id="GO:0042626">
    <property type="term" value="F:ATPase-coupled transmembrane transporter activity"/>
    <property type="evidence" value="ECO:0007669"/>
    <property type="project" value="TreeGrafter"/>
</dbReference>
<dbReference type="GO" id="GO:0016887">
    <property type="term" value="F:ATP hydrolysis activity"/>
    <property type="evidence" value="ECO:0007669"/>
    <property type="project" value="InterPro"/>
</dbReference>
<sequence>MTQPIISFDQVSFQYDSQAEPSLIDISFQIQQGEIVLILGPSGSGKSTMAKCINGQIPHAFPGDLQGNIQVNGVDPRSTSLFELSLVVGTVLQDTDGQFVGLTVAEDLAFALENDRVDQAKMKDIVQGWSQALDMKIYWKKILIIYLVDRNNVFQSVVF</sequence>
<comment type="caution">
    <text evidence="9">The sequence shown here is derived from an EMBL/GenBank/DDBJ whole genome shotgun (WGS) entry which is preliminary data.</text>
</comment>
<protein>
    <recommendedName>
        <fullName evidence="8">ABC transporter domain-containing protein</fullName>
    </recommendedName>
</protein>
<keyword evidence="2" id="KW-0813">Transport</keyword>
<evidence type="ECO:0000256" key="1">
    <source>
        <dbReference type="ARBA" id="ARBA00005417"/>
    </source>
</evidence>
<dbReference type="InterPro" id="IPR050095">
    <property type="entry name" value="ECF_ABC_transporter_ATP-bd"/>
</dbReference>
<gene>
    <name evidence="9" type="ORF">HMPREF9698_00056</name>
</gene>
<dbReference type="Proteomes" id="UP000009875">
    <property type="component" value="Unassembled WGS sequence"/>
</dbReference>
<dbReference type="eggNOG" id="COG1122">
    <property type="taxonomic scope" value="Bacteria"/>
</dbReference>
<dbReference type="GO" id="GO:0005524">
    <property type="term" value="F:ATP binding"/>
    <property type="evidence" value="ECO:0007669"/>
    <property type="project" value="UniProtKB-KW"/>
</dbReference>
<organism evidence="9 10">
    <name type="scientific">Alloiococcus otitis ATCC 51267</name>
    <dbReference type="NCBI Taxonomy" id="883081"/>
    <lineage>
        <taxon>Bacteria</taxon>
        <taxon>Bacillati</taxon>
        <taxon>Bacillota</taxon>
        <taxon>Bacilli</taxon>
        <taxon>Lactobacillales</taxon>
        <taxon>Carnobacteriaceae</taxon>
        <taxon>Alloiococcus</taxon>
    </lineage>
</organism>
<evidence type="ECO:0000313" key="9">
    <source>
        <dbReference type="EMBL" id="EKU94328.1"/>
    </source>
</evidence>
<dbReference type="EMBL" id="AGXA01000002">
    <property type="protein sequence ID" value="EKU94328.1"/>
    <property type="molecule type" value="Genomic_DNA"/>
</dbReference>
<dbReference type="PATRIC" id="fig|883081.3.peg.57"/>
<dbReference type="InterPro" id="IPR003439">
    <property type="entry name" value="ABC_transporter-like_ATP-bd"/>
</dbReference>
<dbReference type="Pfam" id="PF00005">
    <property type="entry name" value="ABC_tran"/>
    <property type="match status" value="1"/>
</dbReference>
<dbReference type="PANTHER" id="PTHR43553:SF19">
    <property type="entry name" value="HMP_THIAMINE IMPORT ATP-BINDING PROTEIN YKOD-RELATED"/>
    <property type="match status" value="1"/>
</dbReference>
<evidence type="ECO:0000256" key="2">
    <source>
        <dbReference type="ARBA" id="ARBA00022448"/>
    </source>
</evidence>
<dbReference type="SUPFAM" id="SSF52540">
    <property type="entry name" value="P-loop containing nucleoside triphosphate hydrolases"/>
    <property type="match status" value="1"/>
</dbReference>
<reference evidence="9 10" key="1">
    <citation type="submission" date="2012-09" db="EMBL/GenBank/DDBJ databases">
        <title>The Genome Sequence of Alloiococcus otitis ATCC 51267.</title>
        <authorList>
            <consortium name="The Broad Institute Genome Sequencing Platform"/>
            <person name="Earl A."/>
            <person name="Ward D."/>
            <person name="Feldgarden M."/>
            <person name="Gevers D."/>
            <person name="Huys G."/>
            <person name="Walker B."/>
            <person name="Young S.K."/>
            <person name="Zeng Q."/>
            <person name="Gargeya S."/>
            <person name="Fitzgerald M."/>
            <person name="Haas B."/>
            <person name="Abouelleil A."/>
            <person name="Alvarado L."/>
            <person name="Arachchi H.M."/>
            <person name="Berlin A.M."/>
            <person name="Chapman S.B."/>
            <person name="Goldberg J."/>
            <person name="Griggs A."/>
            <person name="Gujja S."/>
            <person name="Hansen M."/>
            <person name="Howarth C."/>
            <person name="Imamovic A."/>
            <person name="Larimer J."/>
            <person name="McCowen C."/>
            <person name="Montmayeur A."/>
            <person name="Murphy C."/>
            <person name="Neiman D."/>
            <person name="Pearson M."/>
            <person name="Priest M."/>
            <person name="Roberts A."/>
            <person name="Saif S."/>
            <person name="Shea T."/>
            <person name="Sisk P."/>
            <person name="Sykes S."/>
            <person name="Wortman J."/>
            <person name="Nusbaum C."/>
            <person name="Birren B."/>
        </authorList>
    </citation>
    <scope>NUCLEOTIDE SEQUENCE [LARGE SCALE GENOMIC DNA]</scope>
    <source>
        <strain evidence="9 10">ATCC 51267</strain>
    </source>
</reference>
<comment type="similarity">
    <text evidence="1">Belongs to the ABC transporter superfamily.</text>
</comment>
<dbReference type="CDD" id="cd03225">
    <property type="entry name" value="ABC_cobalt_CbiO_domain1"/>
    <property type="match status" value="1"/>
</dbReference>
<dbReference type="InterPro" id="IPR027417">
    <property type="entry name" value="P-loop_NTPase"/>
</dbReference>
<dbReference type="GO" id="GO:0043190">
    <property type="term" value="C:ATP-binding cassette (ABC) transporter complex"/>
    <property type="evidence" value="ECO:0007669"/>
    <property type="project" value="TreeGrafter"/>
</dbReference>
<feature type="domain" description="ABC transporter" evidence="8">
    <location>
        <begin position="25"/>
        <end position="134"/>
    </location>
</feature>
<keyword evidence="4" id="KW-0547">Nucleotide-binding</keyword>
<dbReference type="Gene3D" id="3.40.50.300">
    <property type="entry name" value="P-loop containing nucleotide triphosphate hydrolases"/>
    <property type="match status" value="1"/>
</dbReference>
<evidence type="ECO:0000256" key="3">
    <source>
        <dbReference type="ARBA" id="ARBA00022475"/>
    </source>
</evidence>
<dbReference type="HOGENOM" id="CLU_1658732_0_0_9"/>
<proteinExistence type="inferred from homology"/>
<dbReference type="STRING" id="883081.HMPREF9698_00056"/>
<evidence type="ECO:0000256" key="7">
    <source>
        <dbReference type="ARBA" id="ARBA00023136"/>
    </source>
</evidence>
<dbReference type="PANTHER" id="PTHR43553">
    <property type="entry name" value="HEAVY METAL TRANSPORTER"/>
    <property type="match status" value="1"/>
</dbReference>